<evidence type="ECO:0000313" key="8">
    <source>
        <dbReference type="Proteomes" id="UP000477311"/>
    </source>
</evidence>
<evidence type="ECO:0000256" key="1">
    <source>
        <dbReference type="ARBA" id="ARBA00002190"/>
    </source>
</evidence>
<dbReference type="AlphaFoldDB" id="A0A6M1RK62"/>
<keyword evidence="6" id="KW-0814">Transposable element</keyword>
<dbReference type="InterPro" id="IPR001207">
    <property type="entry name" value="Transposase_mutator"/>
</dbReference>
<comment type="caution">
    <text evidence="7">The sequence shown here is derived from an EMBL/GenBank/DDBJ whole genome shotgun (WGS) entry which is preliminary data.</text>
</comment>
<evidence type="ECO:0000256" key="2">
    <source>
        <dbReference type="ARBA" id="ARBA00010961"/>
    </source>
</evidence>
<keyword evidence="5 6" id="KW-0233">DNA recombination</keyword>
<reference evidence="7 8" key="1">
    <citation type="submission" date="2020-02" db="EMBL/GenBank/DDBJ databases">
        <title>Draft genome sequence of Limisphaera ngatamarikiensis NGM72.4T, a thermophilic Verrucomicrobia grouped in subdivision 3.</title>
        <authorList>
            <person name="Carere C.R."/>
            <person name="Steen J."/>
            <person name="Hugenholtz P."/>
            <person name="Stott M.B."/>
        </authorList>
    </citation>
    <scope>NUCLEOTIDE SEQUENCE [LARGE SCALE GENOMIC DNA]</scope>
    <source>
        <strain evidence="7 8">NGM72.4</strain>
    </source>
</reference>
<dbReference type="GO" id="GO:0006313">
    <property type="term" value="P:DNA transposition"/>
    <property type="evidence" value="ECO:0007669"/>
    <property type="project" value="UniProtKB-UniRule"/>
</dbReference>
<keyword evidence="3 6" id="KW-0815">Transposition</keyword>
<keyword evidence="8" id="KW-1185">Reference proteome</keyword>
<dbReference type="EMBL" id="JAAKYA010000082">
    <property type="protein sequence ID" value="NGO40146.1"/>
    <property type="molecule type" value="Genomic_DNA"/>
</dbReference>
<name>A0A6M1RK62_9BACT</name>
<evidence type="ECO:0000256" key="3">
    <source>
        <dbReference type="ARBA" id="ARBA00022578"/>
    </source>
</evidence>
<sequence>MKATVTVAIQPLLHLEQEDFLRKNGGTKNGHYRRTLQTPFGQVDLSITRDLEGGYYSSFFIPYQRRLVDVGEVAIALYASGITHSKAAETLGLLPGRRYSPEILSALTDQVLEAAESFRRRPLPPEMALVYLDGLSLKVFQGRKGWYGHQFTWPQGSARRGTQGPGVLALPLGKRHHLRVCSGS</sequence>
<evidence type="ECO:0000256" key="6">
    <source>
        <dbReference type="RuleBase" id="RU365089"/>
    </source>
</evidence>
<comment type="function">
    <text evidence="1 6">Required for the transposition of the insertion element.</text>
</comment>
<comment type="similarity">
    <text evidence="2 6">Belongs to the transposase mutator family.</text>
</comment>
<dbReference type="GO" id="GO:0004803">
    <property type="term" value="F:transposase activity"/>
    <property type="evidence" value="ECO:0007669"/>
    <property type="project" value="UniProtKB-UniRule"/>
</dbReference>
<dbReference type="RefSeq" id="WP_165108464.1">
    <property type="nucleotide sequence ID" value="NZ_JAAKYA010000082.1"/>
</dbReference>
<dbReference type="Proteomes" id="UP000477311">
    <property type="component" value="Unassembled WGS sequence"/>
</dbReference>
<keyword evidence="4 6" id="KW-0238">DNA-binding</keyword>
<accession>A0A6M1RK62</accession>
<dbReference type="PANTHER" id="PTHR33217:SF8">
    <property type="entry name" value="MUTATOR FAMILY TRANSPOSASE"/>
    <property type="match status" value="1"/>
</dbReference>
<dbReference type="GO" id="GO:0003677">
    <property type="term" value="F:DNA binding"/>
    <property type="evidence" value="ECO:0007669"/>
    <property type="project" value="UniProtKB-UniRule"/>
</dbReference>
<evidence type="ECO:0000256" key="5">
    <source>
        <dbReference type="ARBA" id="ARBA00023172"/>
    </source>
</evidence>
<gene>
    <name evidence="7" type="ORF">G4L39_12185</name>
</gene>
<proteinExistence type="inferred from homology"/>
<organism evidence="7 8">
    <name type="scientific">Limisphaera ngatamarikiensis</name>
    <dbReference type="NCBI Taxonomy" id="1324935"/>
    <lineage>
        <taxon>Bacteria</taxon>
        <taxon>Pseudomonadati</taxon>
        <taxon>Verrucomicrobiota</taxon>
        <taxon>Verrucomicrobiia</taxon>
        <taxon>Limisphaerales</taxon>
        <taxon>Limisphaeraceae</taxon>
        <taxon>Limisphaera</taxon>
    </lineage>
</organism>
<evidence type="ECO:0000256" key="4">
    <source>
        <dbReference type="ARBA" id="ARBA00023125"/>
    </source>
</evidence>
<evidence type="ECO:0000313" key="7">
    <source>
        <dbReference type="EMBL" id="NGO40146.1"/>
    </source>
</evidence>
<dbReference type="Pfam" id="PF00872">
    <property type="entry name" value="Transposase_mut"/>
    <property type="match status" value="1"/>
</dbReference>
<dbReference type="PANTHER" id="PTHR33217">
    <property type="entry name" value="TRANSPOSASE FOR INSERTION SEQUENCE ELEMENT IS1081"/>
    <property type="match status" value="1"/>
</dbReference>
<protein>
    <recommendedName>
        <fullName evidence="6">Mutator family transposase</fullName>
    </recommendedName>
</protein>